<dbReference type="InterPro" id="IPR058781">
    <property type="entry name" value="HH_AprE-like"/>
</dbReference>
<proteinExistence type="predicted"/>
<sequence>MLLAVGTAARAAATIQPGDVLRVSVLEDAQLGREAPVGVDGTIMLPRIGEVAVAGEGLTEVRVKVEDALKAQGIIRAPTVLVEFATYRPLYVGGAVARPGAIPFEPGLTVRHAIILAGGLDIGAGALPVTAADLDDLRARMRFGSYQLLQVDGQIARLRAELGPGTEADPVEPGLVPPAEAETLLSLDMDLLSSRLAEREANRAHLRTALELVASEIDILERQADLQEDERRIQQEELETARSLVERGVMPRSQLQELQREASQLSRDLLENQAFAARARQARADTEHELAAAEMERTITLREELRAALLERARITSEIGAMRDRLLVLGVTLDGEARRERATPEAVIHRVGPEGSEEIRADMETAILPGDVLDVGLTRTPEG</sequence>
<dbReference type="InterPro" id="IPR003715">
    <property type="entry name" value="Poly_export_N"/>
</dbReference>
<dbReference type="Pfam" id="PF10531">
    <property type="entry name" value="SLBB"/>
    <property type="match status" value="1"/>
</dbReference>
<name>A0ABW0SE92_9RHOB</name>
<dbReference type="Gene3D" id="3.10.560.10">
    <property type="entry name" value="Outer membrane lipoprotein wza domain like"/>
    <property type="match status" value="1"/>
</dbReference>
<comment type="caution">
    <text evidence="6">The sequence shown here is derived from an EMBL/GenBank/DDBJ whole genome shotgun (WGS) entry which is preliminary data.</text>
</comment>
<feature type="domain" description="Polysaccharide export protein N-terminal" evidence="3">
    <location>
        <begin position="10"/>
        <end position="83"/>
    </location>
</feature>
<evidence type="ECO:0000256" key="2">
    <source>
        <dbReference type="SAM" id="Coils"/>
    </source>
</evidence>
<dbReference type="Pfam" id="PF25994">
    <property type="entry name" value="HH_AprE"/>
    <property type="match status" value="1"/>
</dbReference>
<evidence type="ECO:0000313" key="7">
    <source>
        <dbReference type="Proteomes" id="UP001596056"/>
    </source>
</evidence>
<feature type="domain" description="Soluble ligand binding" evidence="4">
    <location>
        <begin position="91"/>
        <end position="123"/>
    </location>
</feature>
<keyword evidence="2" id="KW-0175">Coiled coil</keyword>
<dbReference type="EMBL" id="JBHSNA010000012">
    <property type="protein sequence ID" value="MFC5567277.1"/>
    <property type="molecule type" value="Genomic_DNA"/>
</dbReference>
<evidence type="ECO:0000259" key="5">
    <source>
        <dbReference type="Pfam" id="PF25994"/>
    </source>
</evidence>
<dbReference type="Pfam" id="PF02563">
    <property type="entry name" value="Poly_export"/>
    <property type="match status" value="1"/>
</dbReference>
<dbReference type="PANTHER" id="PTHR33619:SF3">
    <property type="entry name" value="POLYSACCHARIDE EXPORT PROTEIN GFCE-RELATED"/>
    <property type="match status" value="1"/>
</dbReference>
<organism evidence="6 7">
    <name type="scientific">Rubellimicrobium aerolatum</name>
    <dbReference type="NCBI Taxonomy" id="490979"/>
    <lineage>
        <taxon>Bacteria</taxon>
        <taxon>Pseudomonadati</taxon>
        <taxon>Pseudomonadota</taxon>
        <taxon>Alphaproteobacteria</taxon>
        <taxon>Rhodobacterales</taxon>
        <taxon>Roseobacteraceae</taxon>
        <taxon>Rubellimicrobium</taxon>
    </lineage>
</organism>
<evidence type="ECO:0000313" key="6">
    <source>
        <dbReference type="EMBL" id="MFC5567277.1"/>
    </source>
</evidence>
<evidence type="ECO:0000256" key="1">
    <source>
        <dbReference type="ARBA" id="ARBA00022729"/>
    </source>
</evidence>
<dbReference type="Proteomes" id="UP001596056">
    <property type="component" value="Unassembled WGS sequence"/>
</dbReference>
<feature type="coiled-coil region" evidence="2">
    <location>
        <begin position="210"/>
        <end position="244"/>
    </location>
</feature>
<evidence type="ECO:0000259" key="3">
    <source>
        <dbReference type="Pfam" id="PF02563"/>
    </source>
</evidence>
<reference evidence="7" key="1">
    <citation type="journal article" date="2019" name="Int. J. Syst. Evol. Microbiol.">
        <title>The Global Catalogue of Microorganisms (GCM) 10K type strain sequencing project: providing services to taxonomists for standard genome sequencing and annotation.</title>
        <authorList>
            <consortium name="The Broad Institute Genomics Platform"/>
            <consortium name="The Broad Institute Genome Sequencing Center for Infectious Disease"/>
            <person name="Wu L."/>
            <person name="Ma J."/>
        </authorList>
    </citation>
    <scope>NUCLEOTIDE SEQUENCE [LARGE SCALE GENOMIC DNA]</scope>
    <source>
        <strain evidence="7">KACC 11588</strain>
    </source>
</reference>
<feature type="domain" description="AprE-like long alpha-helical hairpin" evidence="5">
    <location>
        <begin position="145"/>
        <end position="325"/>
    </location>
</feature>
<keyword evidence="7" id="KW-1185">Reference proteome</keyword>
<evidence type="ECO:0000259" key="4">
    <source>
        <dbReference type="Pfam" id="PF10531"/>
    </source>
</evidence>
<keyword evidence="1" id="KW-0732">Signal</keyword>
<dbReference type="InterPro" id="IPR049712">
    <property type="entry name" value="Poly_export"/>
</dbReference>
<dbReference type="Gene3D" id="3.30.1950.10">
    <property type="entry name" value="wza like domain"/>
    <property type="match status" value="1"/>
</dbReference>
<dbReference type="PANTHER" id="PTHR33619">
    <property type="entry name" value="POLYSACCHARIDE EXPORT PROTEIN GFCE-RELATED"/>
    <property type="match status" value="1"/>
</dbReference>
<dbReference type="RefSeq" id="WP_209841779.1">
    <property type="nucleotide sequence ID" value="NZ_JAGGJP010000012.1"/>
</dbReference>
<protein>
    <submittedName>
        <fullName evidence="6">Polysaccharide biosynthesis/export family protein</fullName>
    </submittedName>
</protein>
<gene>
    <name evidence="6" type="ORF">ACFPOC_12765</name>
</gene>
<accession>A0ABW0SE92</accession>
<dbReference type="InterPro" id="IPR019554">
    <property type="entry name" value="Soluble_ligand-bd"/>
</dbReference>